<dbReference type="Gene3D" id="1.10.10.60">
    <property type="entry name" value="Homeodomain-like"/>
    <property type="match status" value="1"/>
</dbReference>
<feature type="region of interest" description="Disordered" evidence="5">
    <location>
        <begin position="1"/>
        <end position="23"/>
    </location>
</feature>
<gene>
    <name evidence="7" type="ORF">SAMN02745746_00255</name>
</gene>
<dbReference type="EMBL" id="FXAG01000001">
    <property type="protein sequence ID" value="SME94479.1"/>
    <property type="molecule type" value="Genomic_DNA"/>
</dbReference>
<dbReference type="InterPro" id="IPR058031">
    <property type="entry name" value="AAA_lid_NorR"/>
</dbReference>
<dbReference type="PROSITE" id="PS00676">
    <property type="entry name" value="SIGMA54_INTERACT_2"/>
    <property type="match status" value="1"/>
</dbReference>
<keyword evidence="4" id="KW-0804">Transcription</keyword>
<evidence type="ECO:0000256" key="2">
    <source>
        <dbReference type="ARBA" id="ARBA00022840"/>
    </source>
</evidence>
<dbReference type="InterPro" id="IPR009057">
    <property type="entry name" value="Homeodomain-like_sf"/>
</dbReference>
<sequence>MAYLQHHVPAAAPPAAETGRSAFGGGRPRTLDDFLAGDPRLAAVARRALRLVGKDIPLLIEGETGTGKELFARAFHRSGSRFDRPFVAVNCAAIPEGLIESELFGYEEGAFSGARRRGHVGKLLQANGGTLFLDEIGDMPLALQARLLRVLQEREVTPLGSSRVLPVDFSLLCATHRALPEAVAAGRFRADLYYRINGVRLALPPLRERSDLVPLVAQLLADESGGRPVAVAPAVWQAFARYPWPGNLRQLHGVLRTLYALLEPGETLLPSHLPEELLEVMPAAEVEEAGEPPAAPPRSTPAHGERLAEVELQLMRRVLADCNGNVSAAARRLGVSRNTLYRRLKPAPR</sequence>
<dbReference type="PROSITE" id="PS50045">
    <property type="entry name" value="SIGMA54_INTERACT_4"/>
    <property type="match status" value="1"/>
</dbReference>
<dbReference type="PROSITE" id="PS00675">
    <property type="entry name" value="SIGMA54_INTERACT_1"/>
    <property type="match status" value="1"/>
</dbReference>
<dbReference type="Gene3D" id="3.40.50.300">
    <property type="entry name" value="P-loop containing nucleotide triphosphate hydrolases"/>
    <property type="match status" value="1"/>
</dbReference>
<proteinExistence type="predicted"/>
<dbReference type="PANTHER" id="PTHR32071:SF77">
    <property type="entry name" value="TRANSCRIPTIONAL REGULATORY PROTEIN"/>
    <property type="match status" value="1"/>
</dbReference>
<dbReference type="Pfam" id="PF25601">
    <property type="entry name" value="AAA_lid_14"/>
    <property type="match status" value="1"/>
</dbReference>
<evidence type="ECO:0000259" key="6">
    <source>
        <dbReference type="PROSITE" id="PS50045"/>
    </source>
</evidence>
<evidence type="ECO:0000313" key="7">
    <source>
        <dbReference type="EMBL" id="SME94479.1"/>
    </source>
</evidence>
<organism evidence="7 8">
    <name type="scientific">Pseudogulbenkiania subflava DSM 22618</name>
    <dbReference type="NCBI Taxonomy" id="1123014"/>
    <lineage>
        <taxon>Bacteria</taxon>
        <taxon>Pseudomonadati</taxon>
        <taxon>Pseudomonadota</taxon>
        <taxon>Betaproteobacteria</taxon>
        <taxon>Neisseriales</taxon>
        <taxon>Chromobacteriaceae</taxon>
        <taxon>Pseudogulbenkiania</taxon>
    </lineage>
</organism>
<dbReference type="InterPro" id="IPR025943">
    <property type="entry name" value="Sigma_54_int_dom_ATP-bd_2"/>
</dbReference>
<dbReference type="Pfam" id="PF02954">
    <property type="entry name" value="HTH_8"/>
    <property type="match status" value="1"/>
</dbReference>
<dbReference type="PANTHER" id="PTHR32071">
    <property type="entry name" value="TRANSCRIPTIONAL REGULATORY PROTEIN"/>
    <property type="match status" value="1"/>
</dbReference>
<dbReference type="InterPro" id="IPR003593">
    <property type="entry name" value="AAA+_ATPase"/>
</dbReference>
<dbReference type="InterPro" id="IPR027417">
    <property type="entry name" value="P-loop_NTPase"/>
</dbReference>
<dbReference type="InterPro" id="IPR025662">
    <property type="entry name" value="Sigma_54_int_dom_ATP-bd_1"/>
</dbReference>
<dbReference type="SUPFAM" id="SSF52540">
    <property type="entry name" value="P-loop containing nucleoside triphosphate hydrolases"/>
    <property type="match status" value="1"/>
</dbReference>
<dbReference type="SMART" id="SM00382">
    <property type="entry name" value="AAA"/>
    <property type="match status" value="1"/>
</dbReference>
<keyword evidence="8" id="KW-1185">Reference proteome</keyword>
<keyword evidence="3" id="KW-0805">Transcription regulation</keyword>
<dbReference type="Gene3D" id="1.10.8.60">
    <property type="match status" value="1"/>
</dbReference>
<reference evidence="8" key="1">
    <citation type="submission" date="2017-04" db="EMBL/GenBank/DDBJ databases">
        <authorList>
            <person name="Varghese N."/>
            <person name="Submissions S."/>
        </authorList>
    </citation>
    <scope>NUCLEOTIDE SEQUENCE [LARGE SCALE GENOMIC DNA]</scope>
    <source>
        <strain evidence="8">DSM 22618</strain>
    </source>
</reference>
<evidence type="ECO:0000256" key="3">
    <source>
        <dbReference type="ARBA" id="ARBA00023015"/>
    </source>
</evidence>
<evidence type="ECO:0000256" key="1">
    <source>
        <dbReference type="ARBA" id="ARBA00022741"/>
    </source>
</evidence>
<evidence type="ECO:0000313" key="8">
    <source>
        <dbReference type="Proteomes" id="UP000192920"/>
    </source>
</evidence>
<accession>A0A1Y6B7N2</accession>
<dbReference type="CDD" id="cd00009">
    <property type="entry name" value="AAA"/>
    <property type="match status" value="1"/>
</dbReference>
<dbReference type="InterPro" id="IPR002197">
    <property type="entry name" value="HTH_Fis"/>
</dbReference>
<keyword evidence="1" id="KW-0547">Nucleotide-binding</keyword>
<protein>
    <submittedName>
        <fullName evidence="7">Regulatory protein, Fis family</fullName>
    </submittedName>
</protein>
<keyword evidence="2" id="KW-0067">ATP-binding</keyword>
<dbReference type="AlphaFoldDB" id="A0A1Y6B7N2"/>
<dbReference type="InterPro" id="IPR002078">
    <property type="entry name" value="Sigma_54_int"/>
</dbReference>
<dbReference type="GO" id="GO:0043565">
    <property type="term" value="F:sequence-specific DNA binding"/>
    <property type="evidence" value="ECO:0007669"/>
    <property type="project" value="InterPro"/>
</dbReference>
<dbReference type="Proteomes" id="UP000192920">
    <property type="component" value="Unassembled WGS sequence"/>
</dbReference>
<dbReference type="STRING" id="1123014.SAMN02745746_00255"/>
<dbReference type="GO" id="GO:0006355">
    <property type="term" value="P:regulation of DNA-templated transcription"/>
    <property type="evidence" value="ECO:0007669"/>
    <property type="project" value="InterPro"/>
</dbReference>
<dbReference type="GO" id="GO:0005524">
    <property type="term" value="F:ATP binding"/>
    <property type="evidence" value="ECO:0007669"/>
    <property type="project" value="UniProtKB-KW"/>
</dbReference>
<name>A0A1Y6B7N2_9NEIS</name>
<dbReference type="FunFam" id="3.40.50.300:FF:000006">
    <property type="entry name" value="DNA-binding transcriptional regulator NtrC"/>
    <property type="match status" value="1"/>
</dbReference>
<dbReference type="RefSeq" id="WP_085274638.1">
    <property type="nucleotide sequence ID" value="NZ_FXAG01000001.1"/>
</dbReference>
<dbReference type="SUPFAM" id="SSF46689">
    <property type="entry name" value="Homeodomain-like"/>
    <property type="match status" value="1"/>
</dbReference>
<dbReference type="PRINTS" id="PR01590">
    <property type="entry name" value="HTHFIS"/>
</dbReference>
<dbReference type="Pfam" id="PF00158">
    <property type="entry name" value="Sigma54_activat"/>
    <property type="match status" value="1"/>
</dbReference>
<feature type="domain" description="Sigma-54 factor interaction" evidence="6">
    <location>
        <begin position="34"/>
        <end position="260"/>
    </location>
</feature>
<evidence type="ECO:0000256" key="4">
    <source>
        <dbReference type="ARBA" id="ARBA00023163"/>
    </source>
</evidence>
<evidence type="ECO:0000256" key="5">
    <source>
        <dbReference type="SAM" id="MobiDB-lite"/>
    </source>
</evidence>